<dbReference type="Pfam" id="PF03895">
    <property type="entry name" value="YadA_anchor"/>
    <property type="match status" value="1"/>
</dbReference>
<comment type="caution">
    <text evidence="15">The sequence shown here is derived from an EMBL/GenBank/DDBJ whole genome shotgun (WGS) entry which is preliminary data.</text>
</comment>
<evidence type="ECO:0000256" key="1">
    <source>
        <dbReference type="ARBA" id="ARBA00004241"/>
    </source>
</evidence>
<keyword evidence="5" id="KW-1134">Transmembrane beta strand</keyword>
<dbReference type="GO" id="GO:0009986">
    <property type="term" value="C:cell surface"/>
    <property type="evidence" value="ECO:0007669"/>
    <property type="project" value="UniProtKB-SubCell"/>
</dbReference>
<dbReference type="AlphaFoldDB" id="E1L8H7"/>
<evidence type="ECO:0000256" key="9">
    <source>
        <dbReference type="ARBA" id="ARBA00023136"/>
    </source>
</evidence>
<dbReference type="SUPFAM" id="SSF101967">
    <property type="entry name" value="Adhesin YadA, collagen-binding domain"/>
    <property type="match status" value="1"/>
</dbReference>
<keyword evidence="10" id="KW-0998">Cell outer membrane</keyword>
<accession>E1L8H7</accession>
<comment type="similarity">
    <text evidence="3">Belongs to the autotransporter-2 (AT-2) (TC 1.B.40) family.</text>
</comment>
<evidence type="ECO:0000256" key="8">
    <source>
        <dbReference type="ARBA" id="ARBA00022927"/>
    </source>
</evidence>
<keyword evidence="11" id="KW-0175">Coiled coil</keyword>
<dbReference type="InterPro" id="IPR005594">
    <property type="entry name" value="YadA_C"/>
</dbReference>
<evidence type="ECO:0000313" key="15">
    <source>
        <dbReference type="EMBL" id="EFL55354.1"/>
    </source>
</evidence>
<evidence type="ECO:0008006" key="17">
    <source>
        <dbReference type="Google" id="ProtNLM"/>
    </source>
</evidence>
<name>E1L8H7_9FIRM</name>
<dbReference type="InterPro" id="IPR045584">
    <property type="entry name" value="Pilin-like"/>
</dbReference>
<evidence type="ECO:0000256" key="12">
    <source>
        <dbReference type="SAM" id="SignalP"/>
    </source>
</evidence>
<feature type="chain" id="PRO_5039636260" description="Hemagglutinin" evidence="12">
    <location>
        <begin position="22"/>
        <end position="326"/>
    </location>
</feature>
<keyword evidence="4" id="KW-0813">Transport</keyword>
<proteinExistence type="inferred from homology"/>
<protein>
    <recommendedName>
        <fullName evidence="17">Hemagglutinin</fullName>
    </recommendedName>
</protein>
<gene>
    <name evidence="15" type="ORF">HMPREF9321_1822</name>
</gene>
<dbReference type="Gene3D" id="3.30.1300.30">
    <property type="entry name" value="GSPII I/J protein-like"/>
    <property type="match status" value="1"/>
</dbReference>
<feature type="domain" description="Trimeric autotransporter adhesin YadA-like stalk" evidence="14">
    <location>
        <begin position="155"/>
        <end position="195"/>
    </location>
</feature>
<dbReference type="Proteomes" id="UP000004211">
    <property type="component" value="Unassembled WGS sequence"/>
</dbReference>
<evidence type="ECO:0000256" key="5">
    <source>
        <dbReference type="ARBA" id="ARBA00022452"/>
    </source>
</evidence>
<evidence type="ECO:0000256" key="6">
    <source>
        <dbReference type="ARBA" id="ARBA00022692"/>
    </source>
</evidence>
<dbReference type="Pfam" id="PF05662">
    <property type="entry name" value="YadA_stalk"/>
    <property type="match status" value="1"/>
</dbReference>
<dbReference type="EMBL" id="AEDR01000062">
    <property type="protein sequence ID" value="EFL55354.1"/>
    <property type="molecule type" value="Genomic_DNA"/>
</dbReference>
<sequence length="326" mass="34551">MNKRLLVLAAMMSVCSSNVIGASVDVGAETISVGTQPAGQPFVGTIISSDQIMINDNFPDGSNERTIITSGTLDVANRQRSMSFNGTGLSIVDVAGANSMAPGPDPDADPDTDPSTIKIYSTQVNPTGITVSDGQPNGPMLTYDAEAGIHAGNMQIHDVDIGEAPTDAVNVSQLRDATSHINNAMVNVDNKINNAMATMDRKINKAGAATAALSGLHYLDYNPNDKWSFATSVGHYKNTTAGAIGTSYQPNENTMVHLGVALGSESTFNLGASFKLGYQDPNLKMSRFEMAQQIKDLQADNASLRADNEELRAEVKEIKVALQKLQ</sequence>
<feature type="domain" description="Trimeric autotransporter adhesin YadA-like C-terminal membrane anchor" evidence="13">
    <location>
        <begin position="220"/>
        <end position="274"/>
    </location>
</feature>
<evidence type="ECO:0000256" key="2">
    <source>
        <dbReference type="ARBA" id="ARBA00004442"/>
    </source>
</evidence>
<evidence type="ECO:0000256" key="3">
    <source>
        <dbReference type="ARBA" id="ARBA00005848"/>
    </source>
</evidence>
<evidence type="ECO:0000256" key="10">
    <source>
        <dbReference type="ARBA" id="ARBA00023237"/>
    </source>
</evidence>
<evidence type="ECO:0000313" key="16">
    <source>
        <dbReference type="Proteomes" id="UP000004211"/>
    </source>
</evidence>
<evidence type="ECO:0000259" key="14">
    <source>
        <dbReference type="Pfam" id="PF05662"/>
    </source>
</evidence>
<evidence type="ECO:0000256" key="4">
    <source>
        <dbReference type="ARBA" id="ARBA00022448"/>
    </source>
</evidence>
<dbReference type="RefSeq" id="WP_005378759.1">
    <property type="nucleotide sequence ID" value="NZ_AEDR01000062.1"/>
</dbReference>
<dbReference type="GO" id="GO:0009279">
    <property type="term" value="C:cell outer membrane"/>
    <property type="evidence" value="ECO:0007669"/>
    <property type="project" value="UniProtKB-SubCell"/>
</dbReference>
<dbReference type="SUPFAM" id="SSF54523">
    <property type="entry name" value="Pili subunits"/>
    <property type="match status" value="1"/>
</dbReference>
<dbReference type="InterPro" id="IPR008635">
    <property type="entry name" value="Coiled_stalk_dom"/>
</dbReference>
<dbReference type="CDD" id="cd14686">
    <property type="entry name" value="bZIP"/>
    <property type="match status" value="1"/>
</dbReference>
<keyword evidence="7 12" id="KW-0732">Signal</keyword>
<organism evidence="15 16">
    <name type="scientific">Veillonella atypica ACS-049-V-Sch6</name>
    <dbReference type="NCBI Taxonomy" id="866776"/>
    <lineage>
        <taxon>Bacteria</taxon>
        <taxon>Bacillati</taxon>
        <taxon>Bacillota</taxon>
        <taxon>Negativicutes</taxon>
        <taxon>Veillonellales</taxon>
        <taxon>Veillonellaceae</taxon>
        <taxon>Veillonella</taxon>
    </lineage>
</organism>
<dbReference type="eggNOG" id="COG5295">
    <property type="taxonomic scope" value="Bacteria"/>
</dbReference>
<keyword evidence="8" id="KW-0653">Protein transport</keyword>
<feature type="coiled-coil region" evidence="11">
    <location>
        <begin position="294"/>
        <end position="321"/>
    </location>
</feature>
<dbReference type="GO" id="GO:0015031">
    <property type="term" value="P:protein transport"/>
    <property type="evidence" value="ECO:0007669"/>
    <property type="project" value="UniProtKB-KW"/>
</dbReference>
<evidence type="ECO:0000256" key="7">
    <source>
        <dbReference type="ARBA" id="ARBA00022729"/>
    </source>
</evidence>
<evidence type="ECO:0000256" key="11">
    <source>
        <dbReference type="SAM" id="Coils"/>
    </source>
</evidence>
<comment type="subcellular location">
    <subcellularLocation>
        <location evidence="2">Cell outer membrane</location>
    </subcellularLocation>
    <subcellularLocation>
        <location evidence="1">Cell surface</location>
    </subcellularLocation>
</comment>
<evidence type="ECO:0000259" key="13">
    <source>
        <dbReference type="Pfam" id="PF03895"/>
    </source>
</evidence>
<keyword evidence="6" id="KW-0812">Transmembrane</keyword>
<keyword evidence="9" id="KW-0472">Membrane</keyword>
<dbReference type="InterPro" id="IPR011049">
    <property type="entry name" value="Serralysin-like_metalloprot_C"/>
</dbReference>
<feature type="signal peptide" evidence="12">
    <location>
        <begin position="1"/>
        <end position="21"/>
    </location>
</feature>
<reference evidence="15 16" key="1">
    <citation type="submission" date="2010-08" db="EMBL/GenBank/DDBJ databases">
        <authorList>
            <person name="Durkin A.S."/>
            <person name="Madupu R."/>
            <person name="Torralba M."/>
            <person name="Gillis M."/>
            <person name="Methe B."/>
            <person name="Sutton G."/>
            <person name="Nelson K.E."/>
        </authorList>
    </citation>
    <scope>NUCLEOTIDE SEQUENCE [LARGE SCALE GENOMIC DNA]</scope>
    <source>
        <strain evidence="15 16">ACS-049-V-Sch6</strain>
    </source>
</reference>